<evidence type="ECO:0000256" key="6">
    <source>
        <dbReference type="ARBA" id="ARBA00022729"/>
    </source>
</evidence>
<evidence type="ECO:0000313" key="14">
    <source>
        <dbReference type="Proteomes" id="UP000504638"/>
    </source>
</evidence>
<evidence type="ECO:0000256" key="8">
    <source>
        <dbReference type="ARBA" id="ARBA00023288"/>
    </source>
</evidence>
<keyword evidence="5" id="KW-0472">Membrane</keyword>
<comment type="caution">
    <text evidence="9">Lacks conserved residue(s) required for the propagation of feature annotation.</text>
</comment>
<feature type="signal peptide" evidence="11">
    <location>
        <begin position="1"/>
        <end position="16"/>
    </location>
</feature>
<dbReference type="PROSITE" id="PS52012">
    <property type="entry name" value="CFEM"/>
    <property type="match status" value="1"/>
</dbReference>
<evidence type="ECO:0000256" key="3">
    <source>
        <dbReference type="ARBA" id="ARBA00010031"/>
    </source>
</evidence>
<proteinExistence type="inferred from homology"/>
<reference evidence="13 15" key="1">
    <citation type="submission" date="2020-01" db="EMBL/GenBank/DDBJ databases">
        <authorList>
            <consortium name="DOE Joint Genome Institute"/>
            <person name="Haridas S."/>
            <person name="Albert R."/>
            <person name="Binder M."/>
            <person name="Bloem J."/>
            <person name="Labutti K."/>
            <person name="Salamov A."/>
            <person name="Andreopoulos B."/>
            <person name="Baker S.E."/>
            <person name="Barry K."/>
            <person name="Bills G."/>
            <person name="Bluhm B.H."/>
            <person name="Cannon C."/>
            <person name="Castanera R."/>
            <person name="Culley D.E."/>
            <person name="Daum C."/>
            <person name="Ezra D."/>
            <person name="Gonzalez J.B."/>
            <person name="Henrissat B."/>
            <person name="Kuo A."/>
            <person name="Liang C."/>
            <person name="Lipzen A."/>
            <person name="Lutzoni F."/>
            <person name="Magnuson J."/>
            <person name="Mondo S."/>
            <person name="Nolan M."/>
            <person name="Ohm R."/>
            <person name="Pangilinan J."/>
            <person name="Park H.-J."/>
            <person name="Ramirez L."/>
            <person name="Alfaro M."/>
            <person name="Sun H."/>
            <person name="Tritt A."/>
            <person name="Yoshinaga Y."/>
            <person name="Zwiers L.-H."/>
            <person name="Turgeon B.G."/>
            <person name="Goodwin S.B."/>
            <person name="Spatafora J.W."/>
            <person name="Crous P.W."/>
            <person name="Grigoriev I.V."/>
        </authorList>
    </citation>
    <scope>NUCLEOTIDE SEQUENCE</scope>
    <source>
        <strain evidence="13 15">CBS 781.70</strain>
    </source>
</reference>
<keyword evidence="5" id="KW-0325">Glycoprotein</keyword>
<comment type="subcellular location">
    <subcellularLocation>
        <location evidence="1">Membrane</location>
        <topology evidence="1">Lipid-anchor</topology>
        <topology evidence="1">GPI-anchor</topology>
    </subcellularLocation>
    <subcellularLocation>
        <location evidence="2">Secreted</location>
    </subcellularLocation>
</comment>
<feature type="region of interest" description="Disordered" evidence="10">
    <location>
        <begin position="98"/>
        <end position="152"/>
    </location>
</feature>
<comment type="similarity">
    <text evidence="3">Belongs to the RBT5 family.</text>
</comment>
<reference evidence="15" key="3">
    <citation type="submission" date="2025-04" db="UniProtKB">
        <authorList>
            <consortium name="RefSeq"/>
        </authorList>
    </citation>
    <scope>IDENTIFICATION</scope>
    <source>
        <strain evidence="15">CBS 781.70</strain>
    </source>
</reference>
<evidence type="ECO:0000256" key="4">
    <source>
        <dbReference type="ARBA" id="ARBA00022525"/>
    </source>
</evidence>
<dbReference type="Proteomes" id="UP000504638">
    <property type="component" value="Unplaced"/>
</dbReference>
<evidence type="ECO:0000313" key="13">
    <source>
        <dbReference type="EMBL" id="KAF1811225.1"/>
    </source>
</evidence>
<evidence type="ECO:0000313" key="15">
    <source>
        <dbReference type="RefSeq" id="XP_033532856.1"/>
    </source>
</evidence>
<evidence type="ECO:0000256" key="11">
    <source>
        <dbReference type="SAM" id="SignalP"/>
    </source>
</evidence>
<keyword evidence="14" id="KW-1185">Reference proteome</keyword>
<sequence length="176" mass="17076">MKYQVALLFAAGIAAAVRITDFTPECADKCLEEAVAAGSPCTVDEAECQCEVDNYRAIYDAGVTCVLTACGGDVAINEVLPGAAAFCEEVIGPVATQVPNPGESSSAAPSSESSAATPAPATTTQAGSAARNGTSTPSANPPAATLSEAGPAPSGAASKIGAGVLALGGALAVFAL</sequence>
<evidence type="ECO:0000259" key="12">
    <source>
        <dbReference type="PROSITE" id="PS52012"/>
    </source>
</evidence>
<dbReference type="AlphaFoldDB" id="A0A6G1FZC8"/>
<name>A0A6G1FZC8_9PEZI</name>
<dbReference type="GeneID" id="54423719"/>
<evidence type="ECO:0000256" key="5">
    <source>
        <dbReference type="ARBA" id="ARBA00022622"/>
    </source>
</evidence>
<evidence type="ECO:0000256" key="10">
    <source>
        <dbReference type="SAM" id="MobiDB-lite"/>
    </source>
</evidence>
<gene>
    <name evidence="13 15" type="ORF">P152DRAFT_66223</name>
</gene>
<dbReference type="InterPro" id="IPR008427">
    <property type="entry name" value="Extracellular_membr_CFEM_dom"/>
</dbReference>
<dbReference type="EMBL" id="ML975162">
    <property type="protein sequence ID" value="KAF1811225.1"/>
    <property type="molecule type" value="Genomic_DNA"/>
</dbReference>
<organism evidence="13">
    <name type="scientific">Eremomyces bilateralis CBS 781.70</name>
    <dbReference type="NCBI Taxonomy" id="1392243"/>
    <lineage>
        <taxon>Eukaryota</taxon>
        <taxon>Fungi</taxon>
        <taxon>Dikarya</taxon>
        <taxon>Ascomycota</taxon>
        <taxon>Pezizomycotina</taxon>
        <taxon>Dothideomycetes</taxon>
        <taxon>Dothideomycetes incertae sedis</taxon>
        <taxon>Eremomycetales</taxon>
        <taxon>Eremomycetaceae</taxon>
        <taxon>Eremomyces</taxon>
    </lineage>
</organism>
<keyword evidence="6 11" id="KW-0732">Signal</keyword>
<dbReference type="GO" id="GO:0005576">
    <property type="term" value="C:extracellular region"/>
    <property type="evidence" value="ECO:0007669"/>
    <property type="project" value="UniProtKB-SubCell"/>
</dbReference>
<feature type="disulfide bond" evidence="9">
    <location>
        <begin position="41"/>
        <end position="48"/>
    </location>
</feature>
<evidence type="ECO:0000256" key="1">
    <source>
        <dbReference type="ARBA" id="ARBA00004589"/>
    </source>
</evidence>
<dbReference type="GO" id="GO:0098552">
    <property type="term" value="C:side of membrane"/>
    <property type="evidence" value="ECO:0007669"/>
    <property type="project" value="UniProtKB-KW"/>
</dbReference>
<keyword evidence="8" id="KW-0449">Lipoprotein</keyword>
<feature type="domain" description="CFEM" evidence="12">
    <location>
        <begin position="1"/>
        <end position="114"/>
    </location>
</feature>
<feature type="chain" id="PRO_5044631714" description="CFEM domain-containing protein" evidence="11">
    <location>
        <begin position="17"/>
        <end position="176"/>
    </location>
</feature>
<reference evidence="15" key="2">
    <citation type="submission" date="2020-04" db="EMBL/GenBank/DDBJ databases">
        <authorList>
            <consortium name="NCBI Genome Project"/>
        </authorList>
    </citation>
    <scope>NUCLEOTIDE SEQUENCE</scope>
    <source>
        <strain evidence="15">CBS 781.70</strain>
    </source>
</reference>
<dbReference type="RefSeq" id="XP_033532856.1">
    <property type="nucleotide sequence ID" value="XM_033683149.1"/>
</dbReference>
<keyword evidence="7 9" id="KW-1015">Disulfide bond</keyword>
<dbReference type="OrthoDB" id="3767534at2759"/>
<keyword evidence="4" id="KW-0964">Secreted</keyword>
<protein>
    <recommendedName>
        <fullName evidence="12">CFEM domain-containing protein</fullName>
    </recommendedName>
</protein>
<dbReference type="Pfam" id="PF05730">
    <property type="entry name" value="CFEM"/>
    <property type="match status" value="1"/>
</dbReference>
<evidence type="ECO:0000256" key="2">
    <source>
        <dbReference type="ARBA" id="ARBA00004613"/>
    </source>
</evidence>
<feature type="compositionally biased region" description="Low complexity" evidence="10">
    <location>
        <begin position="101"/>
        <end position="130"/>
    </location>
</feature>
<evidence type="ECO:0000256" key="9">
    <source>
        <dbReference type="PROSITE-ProRule" id="PRU01356"/>
    </source>
</evidence>
<keyword evidence="5" id="KW-0336">GPI-anchor</keyword>
<accession>A0A6G1FZC8</accession>
<evidence type="ECO:0000256" key="7">
    <source>
        <dbReference type="ARBA" id="ARBA00023157"/>
    </source>
</evidence>